<evidence type="ECO:0000256" key="1">
    <source>
        <dbReference type="SAM" id="MobiDB-lite"/>
    </source>
</evidence>
<organism evidence="2 3">
    <name type="scientific">Archangium lansingense</name>
    <dbReference type="NCBI Taxonomy" id="2995310"/>
    <lineage>
        <taxon>Bacteria</taxon>
        <taxon>Pseudomonadati</taxon>
        <taxon>Myxococcota</taxon>
        <taxon>Myxococcia</taxon>
        <taxon>Myxococcales</taxon>
        <taxon>Cystobacterineae</taxon>
        <taxon>Archangiaceae</taxon>
        <taxon>Archangium</taxon>
    </lineage>
</organism>
<feature type="region of interest" description="Disordered" evidence="1">
    <location>
        <begin position="149"/>
        <end position="183"/>
    </location>
</feature>
<gene>
    <name evidence="2" type="ORF">OV287_52350</name>
</gene>
<feature type="compositionally biased region" description="Low complexity" evidence="1">
    <location>
        <begin position="92"/>
        <end position="107"/>
    </location>
</feature>
<dbReference type="EMBL" id="JAPNKA010000001">
    <property type="protein sequence ID" value="MCY1083059.1"/>
    <property type="molecule type" value="Genomic_DNA"/>
</dbReference>
<evidence type="ECO:0000313" key="3">
    <source>
        <dbReference type="Proteomes" id="UP001207654"/>
    </source>
</evidence>
<feature type="region of interest" description="Disordered" evidence="1">
    <location>
        <begin position="1"/>
        <end position="132"/>
    </location>
</feature>
<feature type="compositionally biased region" description="Polar residues" evidence="1">
    <location>
        <begin position="121"/>
        <end position="131"/>
    </location>
</feature>
<dbReference type="RefSeq" id="WP_267541604.1">
    <property type="nucleotide sequence ID" value="NZ_JAPNKA010000001.1"/>
</dbReference>
<dbReference type="Proteomes" id="UP001207654">
    <property type="component" value="Unassembled WGS sequence"/>
</dbReference>
<keyword evidence="3" id="KW-1185">Reference proteome</keyword>
<protein>
    <submittedName>
        <fullName evidence="2">Uncharacterized protein</fullName>
    </submittedName>
</protein>
<evidence type="ECO:0000313" key="2">
    <source>
        <dbReference type="EMBL" id="MCY1083059.1"/>
    </source>
</evidence>
<feature type="compositionally biased region" description="Basic and acidic residues" evidence="1">
    <location>
        <begin position="48"/>
        <end position="57"/>
    </location>
</feature>
<reference evidence="2 3" key="1">
    <citation type="submission" date="2022-11" db="EMBL/GenBank/DDBJ databases">
        <title>Minimal conservation of predation-associated metabolite biosynthetic gene clusters underscores biosynthetic potential of Myxococcota including descriptions for ten novel species: Archangium lansinium sp. nov., Myxococcus landrumus sp. nov., Nannocystis bai.</title>
        <authorList>
            <person name="Ahearne A."/>
            <person name="Stevens C."/>
            <person name="Phillips K."/>
        </authorList>
    </citation>
    <scope>NUCLEOTIDE SEQUENCE [LARGE SCALE GENOMIC DNA]</scope>
    <source>
        <strain evidence="2 3">MIWBW</strain>
    </source>
</reference>
<name>A0ABT4APH6_9BACT</name>
<accession>A0ABT4APH6</accession>
<comment type="caution">
    <text evidence="2">The sequence shown here is derived from an EMBL/GenBank/DDBJ whole genome shotgun (WGS) entry which is preliminary data.</text>
</comment>
<sequence length="183" mass="17402">METRMTGGAAAGGSSRGGEGHAGSRGEGASVGMMEGIGSAWASGGRVTEARADEASGRGDSPLSETSPGAEASGRSGSETRGDAVRDAGPSACGAGAWADEAEGGTALITGSAESRAGTEAGSTEPVTGSEGTWVAAVAGALRVERVGWASGDNGAGGTRGRGAWPRAEARAGMSSAVGAACA</sequence>
<proteinExistence type="predicted"/>